<name>A0A2M8KL83_9BACT</name>
<evidence type="ECO:0000313" key="3">
    <source>
        <dbReference type="EMBL" id="PJE60675.1"/>
    </source>
</evidence>
<feature type="domain" description="PIN" evidence="2">
    <location>
        <begin position="5"/>
        <end position="127"/>
    </location>
</feature>
<dbReference type="SUPFAM" id="SSF88723">
    <property type="entry name" value="PIN domain-like"/>
    <property type="match status" value="1"/>
</dbReference>
<sequence length="131" mass="15858">MNTFFVDTNYFLRLLIKDNKNQYNAAYELFNSAIDGKIHLDTTVIVFFEIYWVLASFYKKNKQVVTKFLEKILKMDFVEIENREILVEAIDVFRKYSLDLEDCYNIVFYKKNNLEKFASFDKKVRKILFKK</sequence>
<dbReference type="AlphaFoldDB" id="A0A2M8KL83"/>
<dbReference type="Pfam" id="PF01850">
    <property type="entry name" value="PIN"/>
    <property type="match status" value="1"/>
</dbReference>
<dbReference type="InterPro" id="IPR029060">
    <property type="entry name" value="PIN-like_dom_sf"/>
</dbReference>
<keyword evidence="1" id="KW-0472">Membrane</keyword>
<dbReference type="Gene3D" id="3.40.50.1010">
    <property type="entry name" value="5'-nuclease"/>
    <property type="match status" value="1"/>
</dbReference>
<feature type="transmembrane region" description="Helical" evidence="1">
    <location>
        <begin position="38"/>
        <end position="58"/>
    </location>
</feature>
<keyword evidence="1" id="KW-1133">Transmembrane helix</keyword>
<dbReference type="InterPro" id="IPR052106">
    <property type="entry name" value="PINc/VapC_TA"/>
</dbReference>
<comment type="caution">
    <text evidence="3">The sequence shown here is derived from an EMBL/GenBank/DDBJ whole genome shotgun (WGS) entry which is preliminary data.</text>
</comment>
<dbReference type="EMBL" id="PFEB01000037">
    <property type="protein sequence ID" value="PJE60675.1"/>
    <property type="molecule type" value="Genomic_DNA"/>
</dbReference>
<evidence type="ECO:0000313" key="4">
    <source>
        <dbReference type="Proteomes" id="UP000231434"/>
    </source>
</evidence>
<dbReference type="PANTHER" id="PTHR38826:SF5">
    <property type="entry name" value="RIBONUCLEASE VAPC13"/>
    <property type="match status" value="1"/>
</dbReference>
<dbReference type="Proteomes" id="UP000231434">
    <property type="component" value="Unassembled WGS sequence"/>
</dbReference>
<proteinExistence type="predicted"/>
<organism evidence="3 4">
    <name type="scientific">Candidatus Roizmanbacteria bacterium CG10_big_fil_rev_8_21_14_0_10_36_26</name>
    <dbReference type="NCBI Taxonomy" id="1974851"/>
    <lineage>
        <taxon>Bacteria</taxon>
        <taxon>Candidatus Roizmaniibacteriota</taxon>
    </lineage>
</organism>
<dbReference type="PANTHER" id="PTHR38826">
    <property type="entry name" value="RIBONUCLEASE VAPC13"/>
    <property type="match status" value="1"/>
</dbReference>
<dbReference type="InterPro" id="IPR002716">
    <property type="entry name" value="PIN_dom"/>
</dbReference>
<protein>
    <recommendedName>
        <fullName evidence="2">PIN domain-containing protein</fullName>
    </recommendedName>
</protein>
<keyword evidence="1" id="KW-0812">Transmembrane</keyword>
<evidence type="ECO:0000259" key="2">
    <source>
        <dbReference type="Pfam" id="PF01850"/>
    </source>
</evidence>
<gene>
    <name evidence="3" type="ORF">COU86_03115</name>
</gene>
<evidence type="ECO:0000256" key="1">
    <source>
        <dbReference type="SAM" id="Phobius"/>
    </source>
</evidence>
<accession>A0A2M8KL83</accession>
<reference evidence="4" key="1">
    <citation type="submission" date="2017-09" db="EMBL/GenBank/DDBJ databases">
        <title>Depth-based differentiation of microbial function through sediment-hosted aquifers and enrichment of novel symbionts in the deep terrestrial subsurface.</title>
        <authorList>
            <person name="Probst A.J."/>
            <person name="Ladd B."/>
            <person name="Jarett J.K."/>
            <person name="Geller-Mcgrath D.E."/>
            <person name="Sieber C.M.K."/>
            <person name="Emerson J.B."/>
            <person name="Anantharaman K."/>
            <person name="Thomas B.C."/>
            <person name="Malmstrom R."/>
            <person name="Stieglmeier M."/>
            <person name="Klingl A."/>
            <person name="Woyke T."/>
            <person name="Ryan C.M."/>
            <person name="Banfield J.F."/>
        </authorList>
    </citation>
    <scope>NUCLEOTIDE SEQUENCE [LARGE SCALE GENOMIC DNA]</scope>
</reference>